<reference evidence="1 2" key="1">
    <citation type="submission" date="2019-04" db="EMBL/GenBank/DDBJ databases">
        <title>Niastella caeni sp. nov., isolated from activated sludge.</title>
        <authorList>
            <person name="Sheng M."/>
        </authorList>
    </citation>
    <scope>NUCLEOTIDE SEQUENCE [LARGE SCALE GENOMIC DNA]</scope>
    <source>
        <strain evidence="1 2">HX-2-15</strain>
    </source>
</reference>
<evidence type="ECO:0000313" key="1">
    <source>
        <dbReference type="EMBL" id="THU32400.1"/>
    </source>
</evidence>
<dbReference type="RefSeq" id="WP_136580242.1">
    <property type="nucleotide sequence ID" value="NZ_STFF01000011.1"/>
</dbReference>
<dbReference type="AlphaFoldDB" id="A0A4S8HBS3"/>
<keyword evidence="2" id="KW-1185">Reference proteome</keyword>
<name>A0A4S8HBS3_9BACT</name>
<organism evidence="1 2">
    <name type="scientific">Niastella caeni</name>
    <dbReference type="NCBI Taxonomy" id="2569763"/>
    <lineage>
        <taxon>Bacteria</taxon>
        <taxon>Pseudomonadati</taxon>
        <taxon>Bacteroidota</taxon>
        <taxon>Chitinophagia</taxon>
        <taxon>Chitinophagales</taxon>
        <taxon>Chitinophagaceae</taxon>
        <taxon>Niastella</taxon>
    </lineage>
</organism>
<evidence type="ECO:0000313" key="2">
    <source>
        <dbReference type="Proteomes" id="UP000306918"/>
    </source>
</evidence>
<dbReference type="Proteomes" id="UP000306918">
    <property type="component" value="Unassembled WGS sequence"/>
</dbReference>
<comment type="caution">
    <text evidence="1">The sequence shown here is derived from an EMBL/GenBank/DDBJ whole genome shotgun (WGS) entry which is preliminary data.</text>
</comment>
<dbReference type="EMBL" id="STFF01000011">
    <property type="protein sequence ID" value="THU32400.1"/>
    <property type="molecule type" value="Genomic_DNA"/>
</dbReference>
<gene>
    <name evidence="1" type="ORF">FAM09_26775</name>
</gene>
<protein>
    <submittedName>
        <fullName evidence="1">Uncharacterized protein</fullName>
    </submittedName>
</protein>
<sequence>MSYVKIKPTLVIGNAAIDLSKVDWSNLDNNPELKAKLEAWTEKKLKAFERAEKRKYNPYDRSIGRKRSTPRKRK</sequence>
<proteinExistence type="predicted"/>
<accession>A0A4S8HBS3</accession>